<proteinExistence type="predicted"/>
<organism evidence="1 2">
    <name type="scientific">Rubrivivax albus</name>
    <dbReference type="NCBI Taxonomy" id="2499835"/>
    <lineage>
        <taxon>Bacteria</taxon>
        <taxon>Pseudomonadati</taxon>
        <taxon>Pseudomonadota</taxon>
        <taxon>Betaproteobacteria</taxon>
        <taxon>Burkholderiales</taxon>
        <taxon>Sphaerotilaceae</taxon>
        <taxon>Rubrivivax</taxon>
    </lineage>
</organism>
<name>A0A3S2VV53_9BURK</name>
<sequence length="176" mass="18601">MATKRTATGASLPERLDAARAAVEAARTARDEIAELPERSRAETRERMRLMLQAAAEDPARTLRAHVLTAQAGHRADGPMLGATVAGDMTGALAALLGVDHMLEMLAPILARIPDGPPSAERARLLADADAALFAAELAEEKIVVQLEAQGLPVVRRADADPRAVLWMDDDAEAAA</sequence>
<evidence type="ECO:0000313" key="2">
    <source>
        <dbReference type="Proteomes" id="UP000288178"/>
    </source>
</evidence>
<dbReference type="Proteomes" id="UP000288178">
    <property type="component" value="Unassembled WGS sequence"/>
</dbReference>
<comment type="caution">
    <text evidence="1">The sequence shown here is derived from an EMBL/GenBank/DDBJ whole genome shotgun (WGS) entry which is preliminary data.</text>
</comment>
<protein>
    <submittedName>
        <fullName evidence="1">Uncharacterized protein</fullName>
    </submittedName>
</protein>
<dbReference type="RefSeq" id="WP_128199826.1">
    <property type="nucleotide sequence ID" value="NZ_SACT01000007.1"/>
</dbReference>
<accession>A0A3S2VV53</accession>
<dbReference type="EMBL" id="SACT01000007">
    <property type="protein sequence ID" value="RVT49654.1"/>
    <property type="molecule type" value="Genomic_DNA"/>
</dbReference>
<reference evidence="1 2" key="1">
    <citation type="submission" date="2019-01" db="EMBL/GenBank/DDBJ databases">
        <authorList>
            <person name="Chen W.-M."/>
        </authorList>
    </citation>
    <scope>NUCLEOTIDE SEQUENCE [LARGE SCALE GENOMIC DNA]</scope>
    <source>
        <strain evidence="1 2">ICH-3</strain>
    </source>
</reference>
<evidence type="ECO:0000313" key="1">
    <source>
        <dbReference type="EMBL" id="RVT49654.1"/>
    </source>
</evidence>
<gene>
    <name evidence="1" type="ORF">ENE75_18585</name>
</gene>
<keyword evidence="2" id="KW-1185">Reference proteome</keyword>
<dbReference type="AlphaFoldDB" id="A0A3S2VV53"/>